<dbReference type="InterPro" id="IPR049056">
    <property type="entry name" value="NAD_Glu_DH_HM3"/>
</dbReference>
<feature type="domain" description="NAD-glutamate dehydrogenase ACT3" evidence="6">
    <location>
        <begin position="544"/>
        <end position="614"/>
    </location>
</feature>
<dbReference type="OrthoDB" id="9758052at2"/>
<dbReference type="Gene3D" id="3.40.50.720">
    <property type="entry name" value="NAD(P)-binding Rossmann-like Domain"/>
    <property type="match status" value="1"/>
</dbReference>
<evidence type="ECO:0000259" key="6">
    <source>
        <dbReference type="Pfam" id="PF21077"/>
    </source>
</evidence>
<evidence type="ECO:0000259" key="5">
    <source>
        <dbReference type="Pfam" id="PF21076"/>
    </source>
</evidence>
<dbReference type="Pfam" id="PF21078">
    <property type="entry name" value="GDH_HM3"/>
    <property type="match status" value="1"/>
</dbReference>
<gene>
    <name evidence="7" type="ORF">BCF53_103263</name>
</gene>
<dbReference type="EMBL" id="SLZR01000003">
    <property type="protein sequence ID" value="TCS42599.1"/>
    <property type="molecule type" value="Genomic_DNA"/>
</dbReference>
<sequence length="1604" mass="181755">MTTHLQLDRDELVDTLFQRLQSHFARTHHQNLKTFISEFLKHTSMRDLNNYEQSDLAGMVVTLWGALQSKSDTHKGVQVLNPNIEEHDWQSQHTIVAIVSDDMPFIIDSARLALNRKAINIHAVFYGVFNVVRNAEGLFERFDAKGNEELVLCMEMDRTSDASQTREVEQSLKQVLSDVSYVVNDFPVMHQKTRDVVEELKTSALPVSADDAKEAIVFMEWLGDNHFSFLAYDEYEVKDGCVVQVPGTALGLFKKVTNRRSEVIDEMSETRREHVFKKELLIFTKSGRRSTVHRSAYSDYVVVKKFNDKGEVIGGRRFLGLYTSSVYNETPANIPVLRKKLAQVLEQSGYLAGNHAYKELAAILYNFPRDELIQSSVNRLLTVGNEVLSIQERKQIRLFMRTDAYGKFLNIVVYTPRDIFNTQIRILMHDMFADYFDVEGSDFTTYFSESVLTRTRFVFKLASPIEELPPAEMFENRIEQFSRSWNEELRSAMVETFGEEQGIALYQSYADAFPPSYIEEYSARVGVADVQRIEKLHQSSDTNLSLSFFRTIEPNGSVLKLKIFNKGEALLLSDLIPVLENFGLKVVDEFPFEIEHPQYGCTWIYDFNLIYEPIPDLDPVKHRERFSNAFINIWQGRAENDAFNQLILKASLTWREVAMFRAYAKYLKQIQFSLSTEYLSQTLIHYSAITNDLSELFSARFNPQKKQSKATTEKWEKAIVDQLEDVNNINEDRIFRRYVELINATLRTNFYQEEASGQRKDYISFKLNPHVITELPLPKPKYEVFVYSPRVEGVHLRGGSVSRGGLRWSDRNEDFRTEVLGLVKAQQVKNAVIVPVGAKGGFVAKCLPAADDREAVMAEGIECYKIFIRGLLDITDNLVEKKISAPKSVVRYDEDDPYLVVAADKGTATFSDIANSVAAEYGFWLGDAFASGGSYGYDHKKMGITARGAWVSVQRHFREQGVDVQKDPITVIGIGDMGGDVFGNGLMLSDSVKLIGAFNHMHIFFDPEPDAKESFKERKRLFNLTRSSWADYDTKLISQGGGVYSRSAKSITVTKEMKSVLGITKAKVTPTELIISMLKAKVDLLWNGGIGTYVKSSREVNSDIGDKANDALRINGNELRCKVVGEGGNLGLSQLGRIEFSLNGGACFTDFIDNAGGVDCSDHEVNIKVLLDEMVTNGDLTVKQRNQTLESLTEDVSALVLKNNYRQTQALGIAYSESYRRVEEYRRLMNMLESEGKLDRALEFLPSNDIISERKADGIGLSRPEMAVLISYVKGDLKEQMATDELAGDPEVSQIIKAEFPKALVTKPGVDIHKHLLRKEIIATLTANELVNYLGITAFIRLQESTGASAVEIAKAFMACREVYGLVDIWQQIEALDHKISSELQNSIMLKTSRMVRRATRWVIKNFRSGLDTQQIIKLFKKPLAELESKLKDMLPDHARHDWLQEKQDLMDAGVPEALAEKIASVDMLYSALGIIAAAQNLNQDVNLAAQAYFCIGEALGLESFISTLNAINVSTHWQAMARESFRDDIKWQQRKIIQGLLTDKSDLDINAQVEQWLETNKDLVDRWLRMMNEVRSVNEPEFSLYSVAIRELLDLAQATVAEF</sequence>
<evidence type="ECO:0000259" key="4">
    <source>
        <dbReference type="Pfam" id="PF21075"/>
    </source>
</evidence>
<dbReference type="InterPro" id="IPR007780">
    <property type="entry name" value="NAD_Glu_DH_bac"/>
</dbReference>
<feature type="domain" description="NAD-glutamate dehydrogenase catalytic" evidence="2">
    <location>
        <begin position="719"/>
        <end position="1213"/>
    </location>
</feature>
<dbReference type="Pfam" id="PF21077">
    <property type="entry name" value="GDH_ACT3"/>
    <property type="match status" value="1"/>
</dbReference>
<dbReference type="GO" id="GO:0004352">
    <property type="term" value="F:glutamate dehydrogenase (NAD+) activity"/>
    <property type="evidence" value="ECO:0007669"/>
    <property type="project" value="InterPro"/>
</dbReference>
<feature type="domain" description="NAD-specific glutamate dehydrogenase C-terminal" evidence="3">
    <location>
        <begin position="1259"/>
        <end position="1594"/>
    </location>
</feature>
<keyword evidence="8" id="KW-1185">Reference proteome</keyword>
<accession>A0A4R3IAS2</accession>
<dbReference type="InterPro" id="IPR028971">
    <property type="entry name" value="NAD-GDH_cat"/>
</dbReference>
<evidence type="ECO:0000256" key="1">
    <source>
        <dbReference type="ARBA" id="ARBA00023002"/>
    </source>
</evidence>
<organism evidence="7 8">
    <name type="scientific">Reinekea marinisedimentorum</name>
    <dbReference type="NCBI Taxonomy" id="230495"/>
    <lineage>
        <taxon>Bacteria</taxon>
        <taxon>Pseudomonadati</taxon>
        <taxon>Pseudomonadota</taxon>
        <taxon>Gammaproteobacteria</taxon>
        <taxon>Oceanospirillales</taxon>
        <taxon>Saccharospirillaceae</taxon>
        <taxon>Reinekea</taxon>
    </lineage>
</organism>
<dbReference type="Pfam" id="PF21075">
    <property type="entry name" value="GDH_ACT1"/>
    <property type="match status" value="1"/>
</dbReference>
<dbReference type="PANTHER" id="PTHR43403:SF1">
    <property type="entry name" value="NAD-SPECIFIC GLUTAMATE DEHYDROGENASE"/>
    <property type="match status" value="1"/>
</dbReference>
<feature type="domain" description="NAD-glutamate dehydrogenase ACT2" evidence="5">
    <location>
        <begin position="397"/>
        <end position="486"/>
    </location>
</feature>
<evidence type="ECO:0000259" key="2">
    <source>
        <dbReference type="Pfam" id="PF05088"/>
    </source>
</evidence>
<dbReference type="SUPFAM" id="SSF51735">
    <property type="entry name" value="NAD(P)-binding Rossmann-fold domains"/>
    <property type="match status" value="1"/>
</dbReference>
<dbReference type="InterPro" id="IPR024727">
    <property type="entry name" value="NAD_Glu_DH_N_ACT1"/>
</dbReference>
<dbReference type="GO" id="GO:0006538">
    <property type="term" value="P:L-glutamate catabolic process"/>
    <property type="evidence" value="ECO:0007669"/>
    <property type="project" value="InterPro"/>
</dbReference>
<comment type="caution">
    <text evidence="7">The sequence shown here is derived from an EMBL/GenBank/DDBJ whole genome shotgun (WGS) entry which is preliminary data.</text>
</comment>
<dbReference type="InterPro" id="IPR049064">
    <property type="entry name" value="NAD_Glu_DH_ACT3"/>
</dbReference>
<dbReference type="SUPFAM" id="SSF53223">
    <property type="entry name" value="Aminoacid dehydrogenase-like, N-terminal domain"/>
    <property type="match status" value="1"/>
</dbReference>
<dbReference type="PANTHER" id="PTHR43403">
    <property type="entry name" value="NAD-SPECIFIC GLUTAMATE DEHYDROGENASE"/>
    <property type="match status" value="1"/>
</dbReference>
<keyword evidence="1" id="KW-0560">Oxidoreductase</keyword>
<proteinExistence type="predicted"/>
<dbReference type="Proteomes" id="UP000295793">
    <property type="component" value="Unassembled WGS sequence"/>
</dbReference>
<dbReference type="RefSeq" id="WP_132700511.1">
    <property type="nucleotide sequence ID" value="NZ_SLZR01000003.1"/>
</dbReference>
<dbReference type="Pfam" id="PF21076">
    <property type="entry name" value="GDH_ACT2"/>
    <property type="match status" value="1"/>
</dbReference>
<evidence type="ECO:0000313" key="8">
    <source>
        <dbReference type="Proteomes" id="UP000295793"/>
    </source>
</evidence>
<dbReference type="Pfam" id="PF21073">
    <property type="entry name" value="GDH_HM1"/>
    <property type="match status" value="1"/>
</dbReference>
<evidence type="ECO:0000313" key="7">
    <source>
        <dbReference type="EMBL" id="TCS42599.1"/>
    </source>
</evidence>
<dbReference type="GO" id="GO:0004069">
    <property type="term" value="F:L-aspartate:2-oxoglutarate aminotransferase activity"/>
    <property type="evidence" value="ECO:0007669"/>
    <property type="project" value="InterPro"/>
</dbReference>
<feature type="domain" description="NAD-glutamate dehydrogenase N-terminal ACT1" evidence="4">
    <location>
        <begin position="35"/>
        <end position="172"/>
    </location>
</feature>
<dbReference type="InterPro" id="IPR049059">
    <property type="entry name" value="NAD_Glu_DH_HM1"/>
</dbReference>
<evidence type="ECO:0000259" key="3">
    <source>
        <dbReference type="Pfam" id="PF21074"/>
    </source>
</evidence>
<dbReference type="InterPro" id="IPR048381">
    <property type="entry name" value="GDH_C"/>
</dbReference>
<reference evidence="7 8" key="1">
    <citation type="submission" date="2019-03" db="EMBL/GenBank/DDBJ databases">
        <title>Genomic Encyclopedia of Archaeal and Bacterial Type Strains, Phase II (KMG-II): from individual species to whole genera.</title>
        <authorList>
            <person name="Goeker M."/>
        </authorList>
    </citation>
    <scope>NUCLEOTIDE SEQUENCE [LARGE SCALE GENOMIC DNA]</scope>
    <source>
        <strain evidence="7 8">DSM 15388</strain>
    </source>
</reference>
<dbReference type="InterPro" id="IPR036291">
    <property type="entry name" value="NAD(P)-bd_dom_sf"/>
</dbReference>
<dbReference type="InterPro" id="IPR049058">
    <property type="entry name" value="NAD_Glu_DH_HM2"/>
</dbReference>
<dbReference type="Pfam" id="PF21074">
    <property type="entry name" value="GDH_C"/>
    <property type="match status" value="1"/>
</dbReference>
<dbReference type="PIRSF" id="PIRSF036761">
    <property type="entry name" value="GDH_Mll4104"/>
    <property type="match status" value="1"/>
</dbReference>
<protein>
    <submittedName>
        <fullName evidence="7">Glutamate dehydrogenase</fullName>
    </submittedName>
</protein>
<dbReference type="InterPro" id="IPR046346">
    <property type="entry name" value="Aminoacid_DH-like_N_sf"/>
</dbReference>
<name>A0A4R3IAS2_9GAMM</name>
<dbReference type="Pfam" id="PF05088">
    <property type="entry name" value="Bac_GDH_CD"/>
    <property type="match status" value="1"/>
</dbReference>
<dbReference type="Pfam" id="PF21079">
    <property type="entry name" value="GDH_HM2"/>
    <property type="match status" value="1"/>
</dbReference>
<dbReference type="InterPro" id="IPR049062">
    <property type="entry name" value="NAD_Glu_DH_ACT2"/>
</dbReference>